<evidence type="ECO:0000313" key="2">
    <source>
        <dbReference type="Proteomes" id="UP001479436"/>
    </source>
</evidence>
<accession>A0ABR2VX44</accession>
<dbReference type="PANTHER" id="PTHR31757">
    <property type="entry name" value="SLL0781 PROTEIN"/>
    <property type="match status" value="1"/>
</dbReference>
<dbReference type="SUPFAM" id="SSF54427">
    <property type="entry name" value="NTF2-like"/>
    <property type="match status" value="1"/>
</dbReference>
<dbReference type="PANTHER" id="PTHR31757:SF0">
    <property type="entry name" value="SLL0781 PROTEIN"/>
    <property type="match status" value="1"/>
</dbReference>
<proteinExistence type="predicted"/>
<dbReference type="Proteomes" id="UP001479436">
    <property type="component" value="Unassembled WGS sequence"/>
</dbReference>
<gene>
    <name evidence="1" type="ORF">K7432_009489</name>
</gene>
<name>A0ABR2VX44_9FUNG</name>
<evidence type="ECO:0000313" key="1">
    <source>
        <dbReference type="EMBL" id="KAK9708711.1"/>
    </source>
</evidence>
<organism evidence="1 2">
    <name type="scientific">Basidiobolus ranarum</name>
    <dbReference type="NCBI Taxonomy" id="34480"/>
    <lineage>
        <taxon>Eukaryota</taxon>
        <taxon>Fungi</taxon>
        <taxon>Fungi incertae sedis</taxon>
        <taxon>Zoopagomycota</taxon>
        <taxon>Entomophthoromycotina</taxon>
        <taxon>Basidiobolomycetes</taxon>
        <taxon>Basidiobolales</taxon>
        <taxon>Basidiobolaceae</taxon>
        <taxon>Basidiobolus</taxon>
    </lineage>
</organism>
<comment type="caution">
    <text evidence="1">The sequence shown here is derived from an EMBL/GenBank/DDBJ whole genome shotgun (WGS) entry which is preliminary data.</text>
</comment>
<protein>
    <submittedName>
        <fullName evidence="1">Uncharacterized protein</fullName>
    </submittedName>
</protein>
<sequence length="143" mass="17426">MSLKPPYTEETARQKVQLAQNLWNTQDPEKVALAYTEDSVWRNRDEFFTGRKAIQEFLTKKWQKETEYRLKKELFAFHDNRIAVQFWYEHKDEQGQWYRAYGIEHWTFNTDGLMKHRQMSANDIKIADHERWFKDGIPDHIDV</sequence>
<keyword evidence="2" id="KW-1185">Reference proteome</keyword>
<dbReference type="InterPro" id="IPR032710">
    <property type="entry name" value="NTF2-like_dom_sf"/>
</dbReference>
<reference evidence="1 2" key="1">
    <citation type="submission" date="2023-04" db="EMBL/GenBank/DDBJ databases">
        <title>Genome of Basidiobolus ranarum AG-B5.</title>
        <authorList>
            <person name="Stajich J.E."/>
            <person name="Carter-House D."/>
            <person name="Gryganskyi A."/>
        </authorList>
    </citation>
    <scope>NUCLEOTIDE SEQUENCE [LARGE SCALE GENOMIC DNA]</scope>
    <source>
        <strain evidence="1 2">AG-B5</strain>
    </source>
</reference>
<dbReference type="EMBL" id="JASJQH010007464">
    <property type="protein sequence ID" value="KAK9708711.1"/>
    <property type="molecule type" value="Genomic_DNA"/>
</dbReference>
<dbReference type="Pfam" id="PF07080">
    <property type="entry name" value="DUF1348"/>
    <property type="match status" value="1"/>
</dbReference>
<dbReference type="InterPro" id="IPR009783">
    <property type="entry name" value="DUF1348"/>
</dbReference>
<dbReference type="Gene3D" id="3.10.450.50">
    <property type="match status" value="1"/>
</dbReference>